<organism evidence="3 4">
    <name type="scientific">Zhongshania guokunii</name>
    <dbReference type="NCBI Taxonomy" id="641783"/>
    <lineage>
        <taxon>Bacteria</taxon>
        <taxon>Pseudomonadati</taxon>
        <taxon>Pseudomonadota</taxon>
        <taxon>Gammaproteobacteria</taxon>
        <taxon>Cellvibrionales</taxon>
        <taxon>Spongiibacteraceae</taxon>
        <taxon>Zhongshania</taxon>
    </lineage>
</organism>
<evidence type="ECO:0000313" key="3">
    <source>
        <dbReference type="EMBL" id="MEX1670573.1"/>
    </source>
</evidence>
<proteinExistence type="predicted"/>
<feature type="domain" description="Tyr recombinase" evidence="2">
    <location>
        <begin position="14"/>
        <end position="234"/>
    </location>
</feature>
<dbReference type="PROSITE" id="PS51898">
    <property type="entry name" value="TYR_RECOMBINASE"/>
    <property type="match status" value="1"/>
</dbReference>
<evidence type="ECO:0000313" key="4">
    <source>
        <dbReference type="Proteomes" id="UP001557485"/>
    </source>
</evidence>
<sequence>MSKIKRKSERKKNSALGTYSRAEIAEILSKLRGTARLKVGLMYGSGLRQSELLSLRVKDINFDNSNIFVRGGKDGGDRTTLLPQSLIPALVKQISLVKKIHAQDIADGYGDVSLPAAESVANPSAAKEISWQFLFSFPRRERDLASAVMIRNQLHPFSLTRLLNLAFAAAKIHQPPKAHVFRMSFAAHLLESGQNERTIQGLLGLKGLTDNEAGAHVMYRNWKGVISPLDNVSI</sequence>
<name>A0ABV3UC84_9GAMM</name>
<reference evidence="3 4" key="1">
    <citation type="journal article" date="2011" name="Int. J. Syst. Evol. Microbiol.">
        <title>Zhongshania antarctica gen. nov., sp. nov. and Zhongshania guokunii sp. nov., gammaproteobacteria respectively isolated from coastal attached (fast) ice and surface seawater of the Antarctic.</title>
        <authorList>
            <person name="Li H.J."/>
            <person name="Zhang X.Y."/>
            <person name="Chen C.X."/>
            <person name="Zhang Y.J."/>
            <person name="Gao Z.M."/>
            <person name="Yu Y."/>
            <person name="Chen X.L."/>
            <person name="Chen B."/>
            <person name="Zhang Y.Z."/>
        </authorList>
    </citation>
    <scope>NUCLEOTIDE SEQUENCE [LARGE SCALE GENOMIC DNA]</scope>
    <source>
        <strain evidence="3 4">ZS6-22T</strain>
    </source>
</reference>
<evidence type="ECO:0000256" key="1">
    <source>
        <dbReference type="ARBA" id="ARBA00023172"/>
    </source>
</evidence>
<dbReference type="EMBL" id="JBFRYA010000018">
    <property type="protein sequence ID" value="MEX1670573.1"/>
    <property type="molecule type" value="Genomic_DNA"/>
</dbReference>
<dbReference type="Proteomes" id="UP001557485">
    <property type="component" value="Unassembled WGS sequence"/>
</dbReference>
<keyword evidence="1" id="KW-0233">DNA recombination</keyword>
<comment type="caution">
    <text evidence="3">The sequence shown here is derived from an EMBL/GenBank/DDBJ whole genome shotgun (WGS) entry which is preliminary data.</text>
</comment>
<dbReference type="InterPro" id="IPR011010">
    <property type="entry name" value="DNA_brk_join_enz"/>
</dbReference>
<evidence type="ECO:0000259" key="2">
    <source>
        <dbReference type="PROSITE" id="PS51898"/>
    </source>
</evidence>
<dbReference type="RefSeq" id="WP_368382887.1">
    <property type="nucleotide sequence ID" value="NZ_JBFRYA010000018.1"/>
</dbReference>
<dbReference type="Gene3D" id="1.10.443.10">
    <property type="entry name" value="Intergrase catalytic core"/>
    <property type="match status" value="1"/>
</dbReference>
<keyword evidence="4" id="KW-1185">Reference proteome</keyword>
<gene>
    <name evidence="3" type="ORF">AB4876_16755</name>
</gene>
<dbReference type="InterPro" id="IPR002104">
    <property type="entry name" value="Integrase_catalytic"/>
</dbReference>
<accession>A0ABV3UC84</accession>
<dbReference type="InterPro" id="IPR013762">
    <property type="entry name" value="Integrase-like_cat_sf"/>
</dbReference>
<dbReference type="SUPFAM" id="SSF56349">
    <property type="entry name" value="DNA breaking-rejoining enzymes"/>
    <property type="match status" value="1"/>
</dbReference>
<dbReference type="Pfam" id="PF00589">
    <property type="entry name" value="Phage_integrase"/>
    <property type="match status" value="1"/>
</dbReference>
<protein>
    <submittedName>
        <fullName evidence="3">Tyrosine-type recombinase/integrase</fullName>
    </submittedName>
</protein>